<dbReference type="Ensembl" id="ENSJHYT00000004483.1">
    <property type="protein sequence ID" value="ENSJHYP00000003641.1"/>
    <property type="gene ID" value="ENSJHYG00000002991.1"/>
</dbReference>
<accession>A0A8C5IJL8</accession>
<dbReference type="GO" id="GO:0043162">
    <property type="term" value="P:ubiquitin-dependent protein catabolic process via the multivesicular body sorting pathway"/>
    <property type="evidence" value="ECO:0007669"/>
    <property type="project" value="TreeGrafter"/>
</dbReference>
<evidence type="ECO:0000256" key="1">
    <source>
        <dbReference type="SAM" id="MobiDB-lite"/>
    </source>
</evidence>
<feature type="region of interest" description="Disordered" evidence="1">
    <location>
        <begin position="86"/>
        <end position="167"/>
    </location>
</feature>
<protein>
    <submittedName>
        <fullName evidence="2">VPS37D subunit of ESCRT-I</fullName>
    </submittedName>
</protein>
<name>A0A8C5IJL8_JUNHY</name>
<organism evidence="2 3">
    <name type="scientific">Junco hyemalis</name>
    <name type="common">Dark-eyed junco</name>
    <dbReference type="NCBI Taxonomy" id="40217"/>
    <lineage>
        <taxon>Eukaryota</taxon>
        <taxon>Metazoa</taxon>
        <taxon>Chordata</taxon>
        <taxon>Craniata</taxon>
        <taxon>Vertebrata</taxon>
        <taxon>Euteleostomi</taxon>
        <taxon>Archelosauria</taxon>
        <taxon>Archosauria</taxon>
        <taxon>Dinosauria</taxon>
        <taxon>Saurischia</taxon>
        <taxon>Theropoda</taxon>
        <taxon>Coelurosauria</taxon>
        <taxon>Aves</taxon>
        <taxon>Neognathae</taxon>
        <taxon>Neoaves</taxon>
        <taxon>Telluraves</taxon>
        <taxon>Australaves</taxon>
        <taxon>Passeriformes</taxon>
        <taxon>Passerellidae</taxon>
        <taxon>Junco</taxon>
    </lineage>
</organism>
<proteinExistence type="predicted"/>
<reference evidence="2" key="1">
    <citation type="submission" date="2025-08" db="UniProtKB">
        <authorList>
            <consortium name="Ensembl"/>
        </authorList>
    </citation>
    <scope>IDENTIFICATION</scope>
</reference>
<dbReference type="GO" id="GO:0000813">
    <property type="term" value="C:ESCRT I complex"/>
    <property type="evidence" value="ECO:0007669"/>
    <property type="project" value="TreeGrafter"/>
</dbReference>
<dbReference type="AlphaFoldDB" id="A0A8C5IJL8"/>
<sequence>MSRPAAPPGSPRRLGALSTAQLRALLQDEPRLQRAARLCRKAQIKQFLAQELPLEAFLESFCQSRTRSHVCRTQLEKLQELLHKEQVQKDQVGRKDPAGCPGAPASVAPAAAPFPVPAAPPKHHLPALAQQPASPCSEVPGLGSPLRPAGAVPVPSAQPREQEPPHR</sequence>
<dbReference type="PANTHER" id="PTHR13678">
    <property type="entry name" value="VACUOLAR PROTEIN SORTING-ASSOCIATED PROTEIN 37"/>
    <property type="match status" value="1"/>
</dbReference>
<dbReference type="Proteomes" id="UP000694408">
    <property type="component" value="Unplaced"/>
</dbReference>
<dbReference type="PANTHER" id="PTHR13678:SF12">
    <property type="entry name" value="VACUOLAR PROTEIN SORTING-ASSOCIATED PROTEIN 37D"/>
    <property type="match status" value="1"/>
</dbReference>
<feature type="compositionally biased region" description="Low complexity" evidence="1">
    <location>
        <begin position="98"/>
        <end position="111"/>
    </location>
</feature>
<evidence type="ECO:0000313" key="2">
    <source>
        <dbReference type="Ensembl" id="ENSJHYP00000003641.1"/>
    </source>
</evidence>
<reference evidence="2" key="2">
    <citation type="submission" date="2025-09" db="UniProtKB">
        <authorList>
            <consortium name="Ensembl"/>
        </authorList>
    </citation>
    <scope>IDENTIFICATION</scope>
</reference>
<feature type="compositionally biased region" description="Basic and acidic residues" evidence="1">
    <location>
        <begin position="86"/>
        <end position="97"/>
    </location>
</feature>
<dbReference type="GO" id="GO:0006612">
    <property type="term" value="P:protein targeting to membrane"/>
    <property type="evidence" value="ECO:0007669"/>
    <property type="project" value="TreeGrafter"/>
</dbReference>
<dbReference type="GO" id="GO:0006623">
    <property type="term" value="P:protein targeting to vacuole"/>
    <property type="evidence" value="ECO:0007669"/>
    <property type="project" value="TreeGrafter"/>
</dbReference>
<keyword evidence="3" id="KW-1185">Reference proteome</keyword>
<evidence type="ECO:0000313" key="3">
    <source>
        <dbReference type="Proteomes" id="UP000694408"/>
    </source>
</evidence>